<sequence>MCKTLMIEDILSNNSNVENAKKLTEENIVLSEKYQSSKKALKKTLDNVEFWKYRYGSYFDESYVGKDQIDKREILKLIISTFNLLISKGYMCYWKSMAKLLTKNAKLWTTPTHDQSGMIFKVNFPFDENTNLKRNNNHKNDGFKSLEY</sequence>
<dbReference type="KEGG" id="api:100572005"/>
<organism evidence="1 2">
    <name type="scientific">Acyrthosiphon pisum</name>
    <name type="common">Pea aphid</name>
    <dbReference type="NCBI Taxonomy" id="7029"/>
    <lineage>
        <taxon>Eukaryota</taxon>
        <taxon>Metazoa</taxon>
        <taxon>Ecdysozoa</taxon>
        <taxon>Arthropoda</taxon>
        <taxon>Hexapoda</taxon>
        <taxon>Insecta</taxon>
        <taxon>Pterygota</taxon>
        <taxon>Neoptera</taxon>
        <taxon>Paraneoptera</taxon>
        <taxon>Hemiptera</taxon>
        <taxon>Sternorrhyncha</taxon>
        <taxon>Aphidomorpha</taxon>
        <taxon>Aphidoidea</taxon>
        <taxon>Aphididae</taxon>
        <taxon>Macrosiphini</taxon>
        <taxon>Acyrthosiphon</taxon>
    </lineage>
</organism>
<reference evidence="1" key="2">
    <citation type="submission" date="2022-06" db="UniProtKB">
        <authorList>
            <consortium name="EnsemblMetazoa"/>
        </authorList>
    </citation>
    <scope>IDENTIFICATION</scope>
</reference>
<dbReference type="OrthoDB" id="6604003at2759"/>
<evidence type="ECO:0000313" key="2">
    <source>
        <dbReference type="Proteomes" id="UP000007819"/>
    </source>
</evidence>
<accession>A0A8R2JXJ8</accession>
<keyword evidence="2" id="KW-1185">Reference proteome</keyword>
<name>A0A8R2JXJ8_ACYPI</name>
<evidence type="ECO:0000313" key="1">
    <source>
        <dbReference type="EnsemblMetazoa" id="XP_029348610.1"/>
    </source>
</evidence>
<proteinExistence type="predicted"/>
<dbReference type="GeneID" id="100572005"/>
<reference evidence="2" key="1">
    <citation type="submission" date="2010-06" db="EMBL/GenBank/DDBJ databases">
        <authorList>
            <person name="Jiang H."/>
            <person name="Abraham K."/>
            <person name="Ali S."/>
            <person name="Alsbrooks S.L."/>
            <person name="Anim B.N."/>
            <person name="Anosike U.S."/>
            <person name="Attaway T."/>
            <person name="Bandaranaike D.P."/>
            <person name="Battles P.K."/>
            <person name="Bell S.N."/>
            <person name="Bell A.V."/>
            <person name="Beltran B."/>
            <person name="Bickham C."/>
            <person name="Bustamante Y."/>
            <person name="Caleb T."/>
            <person name="Canada A."/>
            <person name="Cardenas V."/>
            <person name="Carter K."/>
            <person name="Chacko J."/>
            <person name="Chandrabose M.N."/>
            <person name="Chavez D."/>
            <person name="Chavez A."/>
            <person name="Chen L."/>
            <person name="Chu H.-S."/>
            <person name="Claassen K.J."/>
            <person name="Cockrell R."/>
            <person name="Collins M."/>
            <person name="Cooper J.A."/>
            <person name="Cree A."/>
            <person name="Curry S.M."/>
            <person name="Da Y."/>
            <person name="Dao M.D."/>
            <person name="Das B."/>
            <person name="Davila M.-L."/>
            <person name="Davy-Carroll L."/>
            <person name="Denson S."/>
            <person name="Dinh H."/>
            <person name="Ebong V.E."/>
            <person name="Edwards J.R."/>
            <person name="Egan A."/>
            <person name="El-Daye J."/>
            <person name="Escobedo L."/>
            <person name="Fernandez S."/>
            <person name="Fernando P.R."/>
            <person name="Flagg N."/>
            <person name="Forbes L.D."/>
            <person name="Fowler R.G."/>
            <person name="Fu Q."/>
            <person name="Gabisi R.A."/>
            <person name="Ganer J."/>
            <person name="Garbino Pronczuk A."/>
            <person name="Garcia R.M."/>
            <person name="Garner T."/>
            <person name="Garrett T.E."/>
            <person name="Gonzalez D.A."/>
            <person name="Hamid H."/>
            <person name="Hawkins E.S."/>
            <person name="Hirani K."/>
            <person name="Hogues M.E."/>
            <person name="Hollins B."/>
            <person name="Hsiao C.-H."/>
            <person name="Jabil R."/>
            <person name="James M.L."/>
            <person name="Jhangiani S.N."/>
            <person name="Johnson B."/>
            <person name="Johnson Q."/>
            <person name="Joshi V."/>
            <person name="Kalu J.B."/>
            <person name="Kam C."/>
            <person name="Kashfia A."/>
            <person name="Keebler J."/>
            <person name="Kisamo H."/>
            <person name="Kovar C.L."/>
            <person name="Lago L.A."/>
            <person name="Lai C.-Y."/>
            <person name="Laidlaw J."/>
            <person name="Lara F."/>
            <person name="Le T.-K."/>
            <person name="Lee S.L."/>
            <person name="Legall F.H."/>
            <person name="Lemon S.J."/>
            <person name="Lewis L.R."/>
            <person name="Li B."/>
            <person name="Liu Y."/>
            <person name="Liu Y.-S."/>
            <person name="Lopez J."/>
            <person name="Lozado R.J."/>
            <person name="Lu J."/>
            <person name="Madu R.C."/>
            <person name="Maheshwari M."/>
            <person name="Maheshwari R."/>
            <person name="Malloy K."/>
            <person name="Martinez E."/>
            <person name="Mathew T."/>
            <person name="Mercado I.C."/>
            <person name="Mercado C."/>
            <person name="Meyer B."/>
            <person name="Montgomery K."/>
            <person name="Morgan M.B."/>
            <person name="Munidasa M."/>
            <person name="Nazareth L.V."/>
            <person name="Nelson J."/>
            <person name="Ng B.M."/>
            <person name="Nguyen N.B."/>
            <person name="Nguyen P.Q."/>
            <person name="Nguyen T."/>
            <person name="Obregon M."/>
            <person name="Okwuonu G.O."/>
            <person name="Onwere C.G."/>
            <person name="Orozco G."/>
            <person name="Parra A."/>
            <person name="Patel S."/>
            <person name="Patil S."/>
            <person name="Perez A."/>
            <person name="Perez Y."/>
            <person name="Pham C."/>
            <person name="Primus E.L."/>
            <person name="Pu L.-L."/>
            <person name="Puazo M."/>
            <person name="Qin X."/>
            <person name="Quiroz J.B."/>
            <person name="Reese J."/>
            <person name="Richards S."/>
            <person name="Rives C.M."/>
            <person name="Robberts R."/>
            <person name="Ruiz S.J."/>
            <person name="Ruiz M.J."/>
            <person name="Santibanez J."/>
            <person name="Schneider B.W."/>
            <person name="Sisson I."/>
            <person name="Smith M."/>
            <person name="Sodergren E."/>
            <person name="Song X.-Z."/>
            <person name="Song B.B."/>
            <person name="Summersgill H."/>
            <person name="Thelus R."/>
            <person name="Thornton R.D."/>
            <person name="Trejos Z.Y."/>
            <person name="Usmani K."/>
            <person name="Vattathil S."/>
            <person name="Villasana D."/>
            <person name="Walker D.L."/>
            <person name="Wang S."/>
            <person name="Wang K."/>
            <person name="White C.S."/>
            <person name="Williams A.C."/>
            <person name="Williamson J."/>
            <person name="Wilson K."/>
            <person name="Woghiren I.O."/>
            <person name="Woodworth J.R."/>
            <person name="Worley K.C."/>
            <person name="Wright R.A."/>
            <person name="Wu W."/>
            <person name="Young L."/>
            <person name="Zhang L."/>
            <person name="Zhang J."/>
            <person name="Zhu Y."/>
            <person name="Muzny D.M."/>
            <person name="Weinstock G."/>
            <person name="Gibbs R.A."/>
        </authorList>
    </citation>
    <scope>NUCLEOTIDE SEQUENCE [LARGE SCALE GENOMIC DNA]</scope>
    <source>
        <strain evidence="2">LSR1</strain>
    </source>
</reference>
<dbReference type="Proteomes" id="UP000007819">
    <property type="component" value="Chromosome X"/>
</dbReference>
<dbReference type="RefSeq" id="XP_029348610.1">
    <property type="nucleotide sequence ID" value="XM_029492750.1"/>
</dbReference>
<dbReference type="EnsemblMetazoa" id="XM_029492750.1">
    <property type="protein sequence ID" value="XP_029348610.1"/>
    <property type="gene ID" value="LOC100572005"/>
</dbReference>
<protein>
    <submittedName>
        <fullName evidence="1">Uncharacterized protein</fullName>
    </submittedName>
</protein>
<dbReference type="AlphaFoldDB" id="A0A8R2JXJ8"/>